<dbReference type="EMBL" id="BK015182">
    <property type="protein sequence ID" value="DAD94843.1"/>
    <property type="molecule type" value="Genomic_DNA"/>
</dbReference>
<evidence type="ECO:0000313" key="1">
    <source>
        <dbReference type="EMBL" id="DAD94843.1"/>
    </source>
</evidence>
<sequence>MLEQIKKNLGANYKENTDGVLQDIIDDITSIACDNSNRKKGDTKLFPYIKKAVRSEYLARGAEGLLSRNEGSISSSYKDIVEELRNNIIKSGLRRIR</sequence>
<proteinExistence type="predicted"/>
<reference evidence="1" key="1">
    <citation type="journal article" date="2021" name="Proc. Natl. Acad. Sci. U.S.A.">
        <title>A Catalog of Tens of Thousands of Viruses from Human Metagenomes Reveals Hidden Associations with Chronic Diseases.</title>
        <authorList>
            <person name="Tisza M.J."/>
            <person name="Buck C.B."/>
        </authorList>
    </citation>
    <scope>NUCLEOTIDE SEQUENCE</scope>
    <source>
        <strain evidence="1">CtiJI15</strain>
    </source>
</reference>
<name>A0A8S5NL85_9CAUD</name>
<organism evidence="1">
    <name type="scientific">Siphoviridae sp. ctiJI15</name>
    <dbReference type="NCBI Taxonomy" id="2826431"/>
    <lineage>
        <taxon>Viruses</taxon>
        <taxon>Duplodnaviria</taxon>
        <taxon>Heunggongvirae</taxon>
        <taxon>Uroviricota</taxon>
        <taxon>Caudoviricetes</taxon>
    </lineage>
</organism>
<accession>A0A8S5NL85</accession>
<protein>
    <submittedName>
        <fullName evidence="1">Tail connector protein</fullName>
    </submittedName>
</protein>